<keyword evidence="3" id="KW-1185">Reference proteome</keyword>
<dbReference type="Pfam" id="PF11003">
    <property type="entry name" value="DUF2842"/>
    <property type="match status" value="1"/>
</dbReference>
<dbReference type="STRING" id="1333998.M2A_0598"/>
<dbReference type="Proteomes" id="UP000028702">
    <property type="component" value="Unassembled WGS sequence"/>
</dbReference>
<protein>
    <submittedName>
        <fullName evidence="2">Conserved protein</fullName>
    </submittedName>
</protein>
<gene>
    <name evidence="2" type="ORF">M2A_0598</name>
</gene>
<dbReference type="InterPro" id="IPR021265">
    <property type="entry name" value="DUF2842"/>
</dbReference>
<reference evidence="2 3" key="1">
    <citation type="submission" date="2014-07" db="EMBL/GenBank/DDBJ databases">
        <title>Tepidicaulis marinum gen. nov., sp. nov., a novel marine bacterium denitrifying nitrate to nitrous oxide strictly under microaerobic conditions.</title>
        <authorList>
            <person name="Takeuchi M."/>
            <person name="Yamagishi T."/>
            <person name="Kamagata Y."/>
            <person name="Oshima K."/>
            <person name="Hattori M."/>
            <person name="Katayama T."/>
            <person name="Hanada S."/>
            <person name="Tamaki H."/>
            <person name="Marumo K."/>
            <person name="Maeda H."/>
            <person name="Nedachi M."/>
            <person name="Iwasaki W."/>
            <person name="Suwa Y."/>
            <person name="Sakata S."/>
        </authorList>
    </citation>
    <scope>NUCLEOTIDE SEQUENCE [LARGE SCALE GENOMIC DNA]</scope>
    <source>
        <strain evidence="2 3">MA2</strain>
    </source>
</reference>
<dbReference type="AlphaFoldDB" id="A0A081B7T1"/>
<keyword evidence="1" id="KW-1133">Transmembrane helix</keyword>
<organism evidence="2 3">
    <name type="scientific">Tepidicaulis marinus</name>
    <dbReference type="NCBI Taxonomy" id="1333998"/>
    <lineage>
        <taxon>Bacteria</taxon>
        <taxon>Pseudomonadati</taxon>
        <taxon>Pseudomonadota</taxon>
        <taxon>Alphaproteobacteria</taxon>
        <taxon>Hyphomicrobiales</taxon>
        <taxon>Parvibaculaceae</taxon>
        <taxon>Tepidicaulis</taxon>
    </lineage>
</organism>
<accession>A0A081B7T1</accession>
<feature type="transmembrane region" description="Helical" evidence="1">
    <location>
        <begin position="48"/>
        <end position="67"/>
    </location>
</feature>
<evidence type="ECO:0000256" key="1">
    <source>
        <dbReference type="SAM" id="Phobius"/>
    </source>
</evidence>
<evidence type="ECO:0000313" key="3">
    <source>
        <dbReference type="Proteomes" id="UP000028702"/>
    </source>
</evidence>
<name>A0A081B7T1_9HYPH</name>
<dbReference type="EMBL" id="BBIO01000002">
    <property type="protein sequence ID" value="GAK44099.1"/>
    <property type="molecule type" value="Genomic_DNA"/>
</dbReference>
<comment type="caution">
    <text evidence="2">The sequence shown here is derived from an EMBL/GenBank/DDBJ whole genome shotgun (WGS) entry which is preliminary data.</text>
</comment>
<sequence length="77" mass="8669">MPSSASRLPMRLRKLIGTFLLMAWIIAYTVLAVTLGTASFFPQHVAVQLVYYVVAGIAWIFPVRYLLAWMQKPDTPA</sequence>
<evidence type="ECO:0000313" key="2">
    <source>
        <dbReference type="EMBL" id="GAK44099.1"/>
    </source>
</evidence>
<keyword evidence="1" id="KW-0812">Transmembrane</keyword>
<keyword evidence="1" id="KW-0472">Membrane</keyword>
<dbReference type="RefSeq" id="WP_045442768.1">
    <property type="nucleotide sequence ID" value="NZ_BBIO01000002.1"/>
</dbReference>
<proteinExistence type="predicted"/>